<accession>A0AAV9HVS9</accession>
<dbReference type="Pfam" id="PF00026">
    <property type="entry name" value="Asp"/>
    <property type="match status" value="1"/>
</dbReference>
<feature type="signal peptide" evidence="3">
    <location>
        <begin position="1"/>
        <end position="20"/>
    </location>
</feature>
<protein>
    <submittedName>
        <fullName evidence="5">Eukaryotic aspartyl protease</fullName>
    </submittedName>
</protein>
<keyword evidence="5" id="KW-0378">Hydrolase</keyword>
<evidence type="ECO:0000259" key="4">
    <source>
        <dbReference type="PROSITE" id="PS51767"/>
    </source>
</evidence>
<feature type="chain" id="PRO_5043743036" evidence="3">
    <location>
        <begin position="21"/>
        <end position="430"/>
    </location>
</feature>
<reference evidence="5" key="1">
    <citation type="journal article" date="2023" name="Mol. Phylogenet. Evol.">
        <title>Genome-scale phylogeny and comparative genomics of the fungal order Sordariales.</title>
        <authorList>
            <person name="Hensen N."/>
            <person name="Bonometti L."/>
            <person name="Westerberg I."/>
            <person name="Brannstrom I.O."/>
            <person name="Guillou S."/>
            <person name="Cros-Aarteil S."/>
            <person name="Calhoun S."/>
            <person name="Haridas S."/>
            <person name="Kuo A."/>
            <person name="Mondo S."/>
            <person name="Pangilinan J."/>
            <person name="Riley R."/>
            <person name="LaButti K."/>
            <person name="Andreopoulos B."/>
            <person name="Lipzen A."/>
            <person name="Chen C."/>
            <person name="Yan M."/>
            <person name="Daum C."/>
            <person name="Ng V."/>
            <person name="Clum A."/>
            <person name="Steindorff A."/>
            <person name="Ohm R.A."/>
            <person name="Martin F."/>
            <person name="Silar P."/>
            <person name="Natvig D.O."/>
            <person name="Lalanne C."/>
            <person name="Gautier V."/>
            <person name="Ament-Velasquez S.L."/>
            <person name="Kruys A."/>
            <person name="Hutchinson M.I."/>
            <person name="Powell A.J."/>
            <person name="Barry K."/>
            <person name="Miller A.N."/>
            <person name="Grigoriev I.V."/>
            <person name="Debuchy R."/>
            <person name="Gladieux P."/>
            <person name="Hiltunen Thoren M."/>
            <person name="Johannesson H."/>
        </authorList>
    </citation>
    <scope>NUCLEOTIDE SEQUENCE</scope>
    <source>
        <strain evidence="5">PSN324</strain>
    </source>
</reference>
<dbReference type="GO" id="GO:0004190">
    <property type="term" value="F:aspartic-type endopeptidase activity"/>
    <property type="evidence" value="ECO:0007669"/>
    <property type="project" value="InterPro"/>
</dbReference>
<evidence type="ECO:0000313" key="5">
    <source>
        <dbReference type="EMBL" id="KAK4463603.1"/>
    </source>
</evidence>
<keyword evidence="5" id="KW-0645">Protease</keyword>
<feature type="active site" evidence="2">
    <location>
        <position position="316"/>
    </location>
</feature>
<name>A0AAV9HVS9_9PEZI</name>
<dbReference type="SUPFAM" id="SSF50630">
    <property type="entry name" value="Acid proteases"/>
    <property type="match status" value="1"/>
</dbReference>
<dbReference type="InterPro" id="IPR001461">
    <property type="entry name" value="Aspartic_peptidase_A1"/>
</dbReference>
<dbReference type="Gene3D" id="2.40.70.10">
    <property type="entry name" value="Acid Proteases"/>
    <property type="match status" value="2"/>
</dbReference>
<dbReference type="EMBL" id="MU864957">
    <property type="protein sequence ID" value="KAK4463603.1"/>
    <property type="molecule type" value="Genomic_DNA"/>
</dbReference>
<organism evidence="5 6">
    <name type="scientific">Cladorrhinum samala</name>
    <dbReference type="NCBI Taxonomy" id="585594"/>
    <lineage>
        <taxon>Eukaryota</taxon>
        <taxon>Fungi</taxon>
        <taxon>Dikarya</taxon>
        <taxon>Ascomycota</taxon>
        <taxon>Pezizomycotina</taxon>
        <taxon>Sordariomycetes</taxon>
        <taxon>Sordariomycetidae</taxon>
        <taxon>Sordariales</taxon>
        <taxon>Podosporaceae</taxon>
        <taxon>Cladorrhinum</taxon>
    </lineage>
</organism>
<dbReference type="CDD" id="cd05471">
    <property type="entry name" value="pepsin_like"/>
    <property type="match status" value="1"/>
</dbReference>
<evidence type="ECO:0000313" key="6">
    <source>
        <dbReference type="Proteomes" id="UP001321749"/>
    </source>
</evidence>
<dbReference type="PRINTS" id="PR00792">
    <property type="entry name" value="PEPSIN"/>
</dbReference>
<feature type="active site" evidence="2">
    <location>
        <position position="91"/>
    </location>
</feature>
<comment type="caution">
    <text evidence="5">The sequence shown here is derived from an EMBL/GenBank/DDBJ whole genome shotgun (WGS) entry which is preliminary data.</text>
</comment>
<evidence type="ECO:0000256" key="2">
    <source>
        <dbReference type="PIRSR" id="PIRSR601461-1"/>
    </source>
</evidence>
<gene>
    <name evidence="5" type="ORF">QBC42DRAFT_323665</name>
</gene>
<dbReference type="InterPro" id="IPR033121">
    <property type="entry name" value="PEPTIDASE_A1"/>
</dbReference>
<proteinExistence type="inferred from homology"/>
<evidence type="ECO:0000256" key="3">
    <source>
        <dbReference type="SAM" id="SignalP"/>
    </source>
</evidence>
<keyword evidence="3" id="KW-0732">Signal</keyword>
<comment type="similarity">
    <text evidence="1">Belongs to the peptidase A1 family.</text>
</comment>
<dbReference type="GO" id="GO:0006508">
    <property type="term" value="P:proteolysis"/>
    <property type="evidence" value="ECO:0007669"/>
    <property type="project" value="UniProtKB-KW"/>
</dbReference>
<feature type="domain" description="Peptidase A1" evidence="4">
    <location>
        <begin position="75"/>
        <end position="425"/>
    </location>
</feature>
<dbReference type="PANTHER" id="PTHR47966">
    <property type="entry name" value="BETA-SITE APP-CLEAVING ENZYME, ISOFORM A-RELATED"/>
    <property type="match status" value="1"/>
</dbReference>
<reference evidence="5" key="2">
    <citation type="submission" date="2023-06" db="EMBL/GenBank/DDBJ databases">
        <authorList>
            <consortium name="Lawrence Berkeley National Laboratory"/>
            <person name="Mondo S.J."/>
            <person name="Hensen N."/>
            <person name="Bonometti L."/>
            <person name="Westerberg I."/>
            <person name="Brannstrom I.O."/>
            <person name="Guillou S."/>
            <person name="Cros-Aarteil S."/>
            <person name="Calhoun S."/>
            <person name="Haridas S."/>
            <person name="Kuo A."/>
            <person name="Pangilinan J."/>
            <person name="Riley R."/>
            <person name="Labutti K."/>
            <person name="Andreopoulos B."/>
            <person name="Lipzen A."/>
            <person name="Chen C."/>
            <person name="Yanf M."/>
            <person name="Daum C."/>
            <person name="Ng V."/>
            <person name="Clum A."/>
            <person name="Steindorff A."/>
            <person name="Ohm R."/>
            <person name="Martin F."/>
            <person name="Silar P."/>
            <person name="Natvig D."/>
            <person name="Lalanne C."/>
            <person name="Gautier V."/>
            <person name="Ament-Velasquez S.L."/>
            <person name="Kruys A."/>
            <person name="Hutchinson M.I."/>
            <person name="Powell A.J."/>
            <person name="Barry K."/>
            <person name="Miller A.N."/>
            <person name="Grigoriev I.V."/>
            <person name="Debuchy R."/>
            <person name="Gladieux P."/>
            <person name="Thoren M.H."/>
            <person name="Johannesson H."/>
        </authorList>
    </citation>
    <scope>NUCLEOTIDE SEQUENCE</scope>
    <source>
        <strain evidence="5">PSN324</strain>
    </source>
</reference>
<dbReference type="InterPro" id="IPR034164">
    <property type="entry name" value="Pepsin-like_dom"/>
</dbReference>
<sequence length="430" mass="46947">MKSSFLSALCLAAASPAVDAAGMLKATRAAAGFHDIKTTNYVPMRRHESSTPSTLLHKRALTRPTNLTNVHDVYYIIDLVVGNQTIPVSIDTGSSDTWLVQEPYDCVSFFWPIPGQPLDCGLGKGFVGPLSGGNITSHYFGRAYMDGTFVQGFFGYEDVSIGGLTAKHQQLALVNYTFWQGDGRTSGLLGLGYPYMTSLDGPEENMPAYDPVFTTMWKDKLIDPVFSIALSRSNEATPQHGQADEESYLALGGLPPVELDDKTWARSEIQGINAIPEWQFETKEKGLYIITPEGWVIDGNKNATANTTATFPILIDVGSTLSILPKSVVNPLYAAFDPPAVYLSSTGLFYAQCNATVPKFGVEIGGKPFYFAPEDLLRQTVRDKSGEYCRIGVTDVNSGPYVLGVSWLTSVVAVFDIQNSEMRFASRNKY</sequence>
<dbReference type="AlphaFoldDB" id="A0AAV9HVS9"/>
<dbReference type="InterPro" id="IPR021109">
    <property type="entry name" value="Peptidase_aspartic_dom_sf"/>
</dbReference>
<dbReference type="GO" id="GO:0000324">
    <property type="term" value="C:fungal-type vacuole"/>
    <property type="evidence" value="ECO:0007669"/>
    <property type="project" value="TreeGrafter"/>
</dbReference>
<dbReference type="Proteomes" id="UP001321749">
    <property type="component" value="Unassembled WGS sequence"/>
</dbReference>
<dbReference type="PROSITE" id="PS51767">
    <property type="entry name" value="PEPTIDASE_A1"/>
    <property type="match status" value="1"/>
</dbReference>
<dbReference type="PANTHER" id="PTHR47966:SF47">
    <property type="entry name" value="ENDOPEPTIDASE, PUTATIVE (AFU_ORTHOLOGUE AFUA_3G01220)-RELATED"/>
    <property type="match status" value="1"/>
</dbReference>
<keyword evidence="6" id="KW-1185">Reference proteome</keyword>
<evidence type="ECO:0000256" key="1">
    <source>
        <dbReference type="ARBA" id="ARBA00007447"/>
    </source>
</evidence>